<evidence type="ECO:0000259" key="3">
    <source>
        <dbReference type="Pfam" id="PF00431"/>
    </source>
</evidence>
<feature type="region of interest" description="Disordered" evidence="2">
    <location>
        <begin position="121"/>
        <end position="164"/>
    </location>
</feature>
<dbReference type="Pfam" id="PF00431">
    <property type="entry name" value="CUB"/>
    <property type="match status" value="1"/>
</dbReference>
<evidence type="ECO:0000256" key="1">
    <source>
        <dbReference type="ARBA" id="ARBA00023157"/>
    </source>
</evidence>
<dbReference type="InterPro" id="IPR000859">
    <property type="entry name" value="CUB_dom"/>
</dbReference>
<evidence type="ECO:0000256" key="2">
    <source>
        <dbReference type="SAM" id="MobiDB-lite"/>
    </source>
</evidence>
<accession>A0A1I8G0Q6</accession>
<dbReference type="Gene3D" id="2.60.120.290">
    <property type="entry name" value="Spermadhesin, CUB domain"/>
    <property type="match status" value="1"/>
</dbReference>
<proteinExistence type="predicted"/>
<evidence type="ECO:0000313" key="5">
    <source>
        <dbReference type="WBParaSite" id="maker-uti_cns_0000546-snap-gene-1.19-mRNA-1"/>
    </source>
</evidence>
<dbReference type="SUPFAM" id="SSF49854">
    <property type="entry name" value="Spermadhesin, CUB domain"/>
    <property type="match status" value="1"/>
</dbReference>
<keyword evidence="1" id="KW-1015">Disulfide bond</keyword>
<dbReference type="AlphaFoldDB" id="A0A1I8G0Q6"/>
<reference evidence="5" key="1">
    <citation type="submission" date="2016-11" db="UniProtKB">
        <authorList>
            <consortium name="WormBaseParasite"/>
        </authorList>
    </citation>
    <scope>IDENTIFICATION</scope>
</reference>
<dbReference type="InterPro" id="IPR035914">
    <property type="entry name" value="Sperma_CUB_dom_sf"/>
</dbReference>
<organism evidence="4 5">
    <name type="scientific">Macrostomum lignano</name>
    <dbReference type="NCBI Taxonomy" id="282301"/>
    <lineage>
        <taxon>Eukaryota</taxon>
        <taxon>Metazoa</taxon>
        <taxon>Spiralia</taxon>
        <taxon>Lophotrochozoa</taxon>
        <taxon>Platyhelminthes</taxon>
        <taxon>Rhabditophora</taxon>
        <taxon>Macrostomorpha</taxon>
        <taxon>Macrostomida</taxon>
        <taxon>Macrostomidae</taxon>
        <taxon>Macrostomum</taxon>
    </lineage>
</organism>
<evidence type="ECO:0000313" key="4">
    <source>
        <dbReference type="Proteomes" id="UP000095280"/>
    </source>
</evidence>
<keyword evidence="4" id="KW-1185">Reference proteome</keyword>
<dbReference type="Proteomes" id="UP000095280">
    <property type="component" value="Unplaced"/>
</dbReference>
<protein>
    <submittedName>
        <fullName evidence="5">CUB domain-containing protein</fullName>
    </submittedName>
</protein>
<name>A0A1I8G0Q6_9PLAT</name>
<feature type="domain" description="CUB" evidence="3">
    <location>
        <begin position="6"/>
        <end position="71"/>
    </location>
</feature>
<dbReference type="WBParaSite" id="maker-uti_cns_0000546-snap-gene-1.19-mRNA-1">
    <property type="protein sequence ID" value="maker-uti_cns_0000546-snap-gene-1.19-mRNA-1"/>
    <property type="gene ID" value="maker-uti_cns_0000546-snap-gene-1.19"/>
</dbReference>
<sequence length="164" mass="18667">MGFLISSDCYWVIRVSPSKRVVARFTFFNITSRYESVTLFDGANGSTVLATLSSSFSDTTQDFITTENVLTCQQQPVQSRRLLPQHALLSAVQIRHQLQKLYQKQALLLSRLQLVENYPKQNEDNPYSVADKFENTTQRNVGEDDYYDSIGTLPQGDPQLSTFK</sequence>